<dbReference type="EMBL" id="CP045503">
    <property type="protein sequence ID" value="QPG58545.1"/>
    <property type="molecule type" value="Genomic_DNA"/>
</dbReference>
<dbReference type="InterPro" id="IPR001457">
    <property type="entry name" value="NADH_UbQ/plastoQ_OxRdtase_su6"/>
</dbReference>
<evidence type="ECO:0000256" key="4">
    <source>
        <dbReference type="RuleBase" id="RU004429"/>
    </source>
</evidence>
<evidence type="ECO:0000313" key="5">
    <source>
        <dbReference type="EMBL" id="QPG58545.1"/>
    </source>
</evidence>
<evidence type="ECO:0000256" key="3">
    <source>
        <dbReference type="ARBA" id="ARBA00025811"/>
    </source>
</evidence>
<comment type="subunit">
    <text evidence="3">Composed of 13 different subunits. Subunits NuoA, H, J, K, L, M, N constitute the membrane sector of the complex.</text>
</comment>
<dbReference type="PANTHER" id="PTHR33269:SF17">
    <property type="entry name" value="NADH-UBIQUINONE OXIDOREDUCTASE CHAIN 6"/>
    <property type="match status" value="1"/>
</dbReference>
<keyword evidence="4" id="KW-1003">Cell membrane</keyword>
<keyword evidence="4" id="KW-0520">NAD</keyword>
<keyword evidence="4" id="KW-0812">Transmembrane</keyword>
<name>A0ABX6V7D5_9GAMM</name>
<feature type="transmembrane region" description="Helical" evidence="4">
    <location>
        <begin position="6"/>
        <end position="22"/>
    </location>
</feature>
<dbReference type="PANTHER" id="PTHR33269">
    <property type="entry name" value="NADH-UBIQUINONE OXIDOREDUCTASE CHAIN 6"/>
    <property type="match status" value="1"/>
</dbReference>
<protein>
    <recommendedName>
        <fullName evidence="2 4">NADH-quinone oxidoreductase subunit J</fullName>
        <ecNumber evidence="4">7.1.1.-</ecNumber>
    </recommendedName>
</protein>
<feature type="transmembrane region" description="Helical" evidence="4">
    <location>
        <begin position="29"/>
        <end position="47"/>
    </location>
</feature>
<sequence>MIEIIFAVTSIVAIIAAILTVSSHNAVHALLYLVTMMLAIALIFFLLGSPFAAALQVIVYAGAVMVLFIFVTMMLHQGSKSLKNERQIFNRHVAKGPLILSAILIAELMLFSFDTHSVFQASTVNTLSVKLLAIELFSTYQLLVILAAILLLAALISAIHITKQVTSAAIKPHHSTTERPNSDPIVQDNADKQAPISQLASRLDKPSIERGLE</sequence>
<keyword evidence="4" id="KW-0472">Membrane</keyword>
<comment type="catalytic activity">
    <reaction evidence="4">
        <text>a quinone + NADH + 5 H(+)(in) = a quinol + NAD(+) + 4 H(+)(out)</text>
        <dbReference type="Rhea" id="RHEA:57888"/>
        <dbReference type="ChEBI" id="CHEBI:15378"/>
        <dbReference type="ChEBI" id="CHEBI:24646"/>
        <dbReference type="ChEBI" id="CHEBI:57540"/>
        <dbReference type="ChEBI" id="CHEBI:57945"/>
        <dbReference type="ChEBI" id="CHEBI:132124"/>
    </reaction>
</comment>
<feature type="transmembrane region" description="Helical" evidence="4">
    <location>
        <begin position="53"/>
        <end position="75"/>
    </location>
</feature>
<evidence type="ECO:0000256" key="2">
    <source>
        <dbReference type="ARBA" id="ARBA00019907"/>
    </source>
</evidence>
<keyword evidence="5" id="KW-0560">Oxidoreductase</keyword>
<gene>
    <name evidence="5" type="ORF">FM038_014750</name>
</gene>
<comment type="function">
    <text evidence="4">NDH-1 shuttles electrons from NADH, via FMN and iron-sulfur (Fe-S) centers, to quinones in the respiratory chain. Couples the redox reaction to proton translocation (for every two electrons transferred, four hydrogen ions are translocated across the cytoplasmic membrane), and thus conserves the redox energy in a proton gradient.</text>
</comment>
<keyword evidence="4" id="KW-0874">Quinone</keyword>
<feature type="transmembrane region" description="Helical" evidence="4">
    <location>
        <begin position="139"/>
        <end position="161"/>
    </location>
</feature>
<dbReference type="RefSeq" id="WP_142874169.1">
    <property type="nucleotide sequence ID" value="NZ_CP045503.2"/>
</dbReference>
<evidence type="ECO:0000256" key="1">
    <source>
        <dbReference type="ARBA" id="ARBA00005698"/>
    </source>
</evidence>
<dbReference type="Pfam" id="PF00499">
    <property type="entry name" value="Oxidored_q3"/>
    <property type="match status" value="1"/>
</dbReference>
<proteinExistence type="inferred from homology"/>
<dbReference type="EC" id="7.1.1.-" evidence="4"/>
<organism evidence="5 6">
    <name type="scientific">Shewanella eurypsychrophilus</name>
    <dbReference type="NCBI Taxonomy" id="2593656"/>
    <lineage>
        <taxon>Bacteria</taxon>
        <taxon>Pseudomonadati</taxon>
        <taxon>Pseudomonadota</taxon>
        <taxon>Gammaproteobacteria</taxon>
        <taxon>Alteromonadales</taxon>
        <taxon>Shewanellaceae</taxon>
        <taxon>Shewanella</taxon>
    </lineage>
</organism>
<keyword evidence="4" id="KW-1133">Transmembrane helix</keyword>
<dbReference type="Gene3D" id="1.20.120.1200">
    <property type="entry name" value="NADH-ubiquinone/plastoquinone oxidoreductase chain 6, subunit NuoJ"/>
    <property type="match status" value="1"/>
</dbReference>
<reference evidence="5" key="1">
    <citation type="submission" date="2021-07" db="EMBL/GenBank/DDBJ databases">
        <title>Shewanella sp. YLB-07 whole genome sequence.</title>
        <authorList>
            <person name="Yu L."/>
        </authorList>
    </citation>
    <scope>NUCLEOTIDE SEQUENCE</scope>
    <source>
        <strain evidence="5">YLB-08</strain>
    </source>
</reference>
<accession>A0ABX6V7D5</accession>
<dbReference type="GO" id="GO:0016491">
    <property type="term" value="F:oxidoreductase activity"/>
    <property type="evidence" value="ECO:0007669"/>
    <property type="project" value="UniProtKB-KW"/>
</dbReference>
<dbReference type="InterPro" id="IPR042106">
    <property type="entry name" value="Nuo/plastoQ_OxRdtase_6_NuoJ"/>
</dbReference>
<evidence type="ECO:0000313" key="6">
    <source>
        <dbReference type="Proteomes" id="UP000316416"/>
    </source>
</evidence>
<comment type="similarity">
    <text evidence="1 4">Belongs to the complex I subunit 6 family.</text>
</comment>
<dbReference type="Proteomes" id="UP000316416">
    <property type="component" value="Chromosome"/>
</dbReference>
<feature type="transmembrane region" description="Helical" evidence="4">
    <location>
        <begin position="96"/>
        <end position="119"/>
    </location>
</feature>
<comment type="subcellular location">
    <subcellularLocation>
        <location evidence="4">Cell membrane</location>
        <topology evidence="4">Multi-pass membrane protein</topology>
    </subcellularLocation>
</comment>
<keyword evidence="6" id="KW-1185">Reference proteome</keyword>